<name>A0ABD2VSL4_9HYME</name>
<feature type="compositionally biased region" description="Acidic residues" evidence="1">
    <location>
        <begin position="225"/>
        <end position="244"/>
    </location>
</feature>
<accession>A0ABD2VSL4</accession>
<evidence type="ECO:0000313" key="3">
    <source>
        <dbReference type="Proteomes" id="UP001627154"/>
    </source>
</evidence>
<sequence>MVRTVNLHRSDNNFNPENVVRNFWGNCNIMDAINFIQEAWDEVKSTTVNMSCKKILPHMFSTVIDRSQLYPEVVRDVVTLTRDVEREGFNNVGESEILNLILPEPHYSPEEIEELSTEPPADQTDDASEPIFDSKLIVEVMDLVIRAVKKYKAKKNASKKGKKAKRLKKEVDTDIESSDLLELELSEVTENIDVEKSEEFEQALENVRTIQVRVTDTRINRSSQSEEESMTSESESASDAEDDFEKITFLRRMYNRKSNQEKQPNVRKRQLDKSN</sequence>
<comment type="caution">
    <text evidence="2">The sequence shown here is derived from an EMBL/GenBank/DDBJ whole genome shotgun (WGS) entry which is preliminary data.</text>
</comment>
<keyword evidence="3" id="KW-1185">Reference proteome</keyword>
<feature type="region of interest" description="Disordered" evidence="1">
    <location>
        <begin position="110"/>
        <end position="129"/>
    </location>
</feature>
<dbReference type="AlphaFoldDB" id="A0ABD2VSL4"/>
<feature type="region of interest" description="Disordered" evidence="1">
    <location>
        <begin position="218"/>
        <end position="275"/>
    </location>
</feature>
<evidence type="ECO:0008006" key="4">
    <source>
        <dbReference type="Google" id="ProtNLM"/>
    </source>
</evidence>
<proteinExistence type="predicted"/>
<reference evidence="2 3" key="1">
    <citation type="journal article" date="2024" name="bioRxiv">
        <title>A reference genome for Trichogramma kaykai: A tiny desert-dwelling parasitoid wasp with competing sex-ratio distorters.</title>
        <authorList>
            <person name="Culotta J."/>
            <person name="Lindsey A.R."/>
        </authorList>
    </citation>
    <scope>NUCLEOTIDE SEQUENCE [LARGE SCALE GENOMIC DNA]</scope>
    <source>
        <strain evidence="2 3">KSX58</strain>
    </source>
</reference>
<dbReference type="EMBL" id="JBJJXI010000186">
    <property type="protein sequence ID" value="KAL3383648.1"/>
    <property type="molecule type" value="Genomic_DNA"/>
</dbReference>
<evidence type="ECO:0000313" key="2">
    <source>
        <dbReference type="EMBL" id="KAL3383648.1"/>
    </source>
</evidence>
<dbReference type="Proteomes" id="UP001627154">
    <property type="component" value="Unassembled WGS sequence"/>
</dbReference>
<organism evidence="2 3">
    <name type="scientific">Trichogramma kaykai</name>
    <dbReference type="NCBI Taxonomy" id="54128"/>
    <lineage>
        <taxon>Eukaryota</taxon>
        <taxon>Metazoa</taxon>
        <taxon>Ecdysozoa</taxon>
        <taxon>Arthropoda</taxon>
        <taxon>Hexapoda</taxon>
        <taxon>Insecta</taxon>
        <taxon>Pterygota</taxon>
        <taxon>Neoptera</taxon>
        <taxon>Endopterygota</taxon>
        <taxon>Hymenoptera</taxon>
        <taxon>Apocrita</taxon>
        <taxon>Proctotrupomorpha</taxon>
        <taxon>Chalcidoidea</taxon>
        <taxon>Trichogrammatidae</taxon>
        <taxon>Trichogramma</taxon>
    </lineage>
</organism>
<protein>
    <recommendedName>
        <fullName evidence="4">DDE-1 domain-containing protein</fullName>
    </recommendedName>
</protein>
<evidence type="ECO:0000256" key="1">
    <source>
        <dbReference type="SAM" id="MobiDB-lite"/>
    </source>
</evidence>
<gene>
    <name evidence="2" type="ORF">TKK_020496</name>
</gene>